<dbReference type="EMBL" id="KC811147">
    <property type="protein sequence ID" value="AGQ19943.1"/>
    <property type="molecule type" value="Genomic_DNA"/>
</dbReference>
<protein>
    <recommendedName>
        <fullName evidence="8">Holo-[acyl-carrier-protein] synthase</fullName>
        <shortName evidence="8">Holo-ACP synthase</shortName>
        <ecNumber evidence="8">2.7.8.7</ecNumber>
    </recommendedName>
    <alternativeName>
        <fullName evidence="8">4'-phosphopantetheinyl transferase AcpS</fullName>
    </alternativeName>
</protein>
<evidence type="ECO:0000256" key="7">
    <source>
        <dbReference type="ARBA" id="ARBA00023160"/>
    </source>
</evidence>
<comment type="cofactor">
    <cofactor evidence="8">
        <name>Mg(2+)</name>
        <dbReference type="ChEBI" id="CHEBI:18420"/>
    </cofactor>
</comment>
<dbReference type="HAMAP" id="MF_00101">
    <property type="entry name" value="AcpS"/>
    <property type="match status" value="1"/>
</dbReference>
<comment type="subcellular location">
    <subcellularLocation>
        <location evidence="8">Cytoplasm</location>
    </subcellularLocation>
</comment>
<dbReference type="AlphaFoldDB" id="S5DQN2"/>
<dbReference type="NCBIfam" id="TIGR00516">
    <property type="entry name" value="acpS"/>
    <property type="match status" value="1"/>
</dbReference>
<keyword evidence="2 8" id="KW-0808">Transferase</keyword>
<evidence type="ECO:0000256" key="5">
    <source>
        <dbReference type="ARBA" id="ARBA00022842"/>
    </source>
</evidence>
<evidence type="ECO:0000313" key="10">
    <source>
        <dbReference type="EMBL" id="AGQ19943.1"/>
    </source>
</evidence>
<dbReference type="Pfam" id="PF01648">
    <property type="entry name" value="ACPS"/>
    <property type="match status" value="1"/>
</dbReference>
<evidence type="ECO:0000256" key="6">
    <source>
        <dbReference type="ARBA" id="ARBA00023098"/>
    </source>
</evidence>
<evidence type="ECO:0000256" key="4">
    <source>
        <dbReference type="ARBA" id="ARBA00022832"/>
    </source>
</evidence>
<evidence type="ECO:0000256" key="2">
    <source>
        <dbReference type="ARBA" id="ARBA00022679"/>
    </source>
</evidence>
<dbReference type="GO" id="GO:0005737">
    <property type="term" value="C:cytoplasm"/>
    <property type="evidence" value="ECO:0007669"/>
    <property type="project" value="UniProtKB-SubCell"/>
</dbReference>
<dbReference type="InterPro" id="IPR002582">
    <property type="entry name" value="ACPS"/>
</dbReference>
<keyword evidence="4 8" id="KW-0276">Fatty acid metabolism</keyword>
<comment type="function">
    <text evidence="8">Transfers the 4'-phosphopantetheine moiety from coenzyme A to a Ser of acyl-carrier-protein.</text>
</comment>
<dbReference type="InterPro" id="IPR004568">
    <property type="entry name" value="Ppantetheine-prot_Trfase_dom"/>
</dbReference>
<accession>S5DQN2</accession>
<keyword evidence="5 8" id="KW-0460">Magnesium</keyword>
<dbReference type="EC" id="2.7.8.7" evidence="8"/>
<evidence type="ECO:0000256" key="3">
    <source>
        <dbReference type="ARBA" id="ARBA00022723"/>
    </source>
</evidence>
<reference evidence="10" key="1">
    <citation type="journal article" date="2013" name="Sci. Rep.">
        <title>Metagenomics uncovers a new group of low GC and ultra-small marine Actinobacteria.</title>
        <authorList>
            <person name="Ghai R."/>
            <person name="Mizuno C.M."/>
            <person name="Picazo A."/>
            <person name="Camacho A."/>
            <person name="Rodriguez-Valera F."/>
        </authorList>
    </citation>
    <scope>NUCLEOTIDE SEQUENCE</scope>
</reference>
<dbReference type="GO" id="GO:0000287">
    <property type="term" value="F:magnesium ion binding"/>
    <property type="evidence" value="ECO:0007669"/>
    <property type="project" value="UniProtKB-UniRule"/>
</dbReference>
<organism evidence="10">
    <name type="scientific">Candidatus Actinomarina minuta</name>
    <dbReference type="NCBI Taxonomy" id="1389454"/>
    <lineage>
        <taxon>Bacteria</taxon>
        <taxon>Bacillati</taxon>
        <taxon>Actinomycetota</taxon>
        <taxon>Actinomycetes</taxon>
        <taxon>Candidatus Actinomarinidae</taxon>
        <taxon>Candidatus Actinomarinales</taxon>
        <taxon>Candidatus Actinomarineae</taxon>
        <taxon>Candidatus Actinomarinaceae</taxon>
        <taxon>Candidatus Actinomarina</taxon>
    </lineage>
</organism>
<dbReference type="NCBIfam" id="TIGR00556">
    <property type="entry name" value="pantethn_trn"/>
    <property type="match status" value="1"/>
</dbReference>
<keyword evidence="7 8" id="KW-0275">Fatty acid biosynthesis</keyword>
<keyword evidence="6 8" id="KW-0443">Lipid metabolism</keyword>
<dbReference type="Gene3D" id="3.90.470.20">
    <property type="entry name" value="4'-phosphopantetheinyl transferase domain"/>
    <property type="match status" value="1"/>
</dbReference>
<feature type="domain" description="4'-phosphopantetheinyl transferase" evidence="9">
    <location>
        <begin position="5"/>
        <end position="94"/>
    </location>
</feature>
<evidence type="ECO:0000256" key="8">
    <source>
        <dbReference type="HAMAP-Rule" id="MF_00101"/>
    </source>
</evidence>
<evidence type="ECO:0000256" key="1">
    <source>
        <dbReference type="ARBA" id="ARBA00022516"/>
    </source>
</evidence>
<sequence>MSIYGIGVDQVDLKRVKRLLNKSEDKFLKRCFTEQEIKYAKRFSDPSKRLGARFAAKEAVMKSLGKGWREISWKDIEVTGGGKPTINTFGRASATVKEKNITKIHISLSHENENAIAFAISEKEN</sequence>
<keyword evidence="3 8" id="KW-0479">Metal-binding</keyword>
<dbReference type="GO" id="GO:0006633">
    <property type="term" value="P:fatty acid biosynthetic process"/>
    <property type="evidence" value="ECO:0007669"/>
    <property type="project" value="UniProtKB-UniRule"/>
</dbReference>
<comment type="catalytic activity">
    <reaction evidence="8">
        <text>apo-[ACP] + CoA = holo-[ACP] + adenosine 3',5'-bisphosphate + H(+)</text>
        <dbReference type="Rhea" id="RHEA:12068"/>
        <dbReference type="Rhea" id="RHEA-COMP:9685"/>
        <dbReference type="Rhea" id="RHEA-COMP:9690"/>
        <dbReference type="ChEBI" id="CHEBI:15378"/>
        <dbReference type="ChEBI" id="CHEBI:29999"/>
        <dbReference type="ChEBI" id="CHEBI:57287"/>
        <dbReference type="ChEBI" id="CHEBI:58343"/>
        <dbReference type="ChEBI" id="CHEBI:64479"/>
        <dbReference type="EC" id="2.7.8.7"/>
    </reaction>
</comment>
<dbReference type="SUPFAM" id="SSF56214">
    <property type="entry name" value="4'-phosphopantetheinyl transferase"/>
    <property type="match status" value="1"/>
</dbReference>
<gene>
    <name evidence="8" type="primary">acpS</name>
</gene>
<keyword evidence="8" id="KW-0963">Cytoplasm</keyword>
<comment type="similarity">
    <text evidence="8">Belongs to the P-Pant transferase superfamily. AcpS family.</text>
</comment>
<evidence type="ECO:0000259" key="9">
    <source>
        <dbReference type="Pfam" id="PF01648"/>
    </source>
</evidence>
<feature type="binding site" evidence="8">
    <location>
        <position position="9"/>
    </location>
    <ligand>
        <name>Mg(2+)</name>
        <dbReference type="ChEBI" id="CHEBI:18420"/>
    </ligand>
</feature>
<keyword evidence="1 8" id="KW-0444">Lipid biosynthesis</keyword>
<dbReference type="InterPro" id="IPR037143">
    <property type="entry name" value="4-PPantetheinyl_Trfase_dom_sf"/>
</dbReference>
<dbReference type="InterPro" id="IPR008278">
    <property type="entry name" value="4-PPantetheinyl_Trfase_dom"/>
</dbReference>
<proteinExistence type="inferred from homology"/>
<name>S5DQN2_9ACTN</name>
<dbReference type="GO" id="GO:0008897">
    <property type="term" value="F:holo-[acyl-carrier-protein] synthase activity"/>
    <property type="evidence" value="ECO:0007669"/>
    <property type="project" value="UniProtKB-UniRule"/>
</dbReference>
<feature type="binding site" evidence="8">
    <location>
        <position position="58"/>
    </location>
    <ligand>
        <name>Mg(2+)</name>
        <dbReference type="ChEBI" id="CHEBI:18420"/>
    </ligand>
</feature>